<evidence type="ECO:0000313" key="1">
    <source>
        <dbReference type="EMBL" id="CAG9335953.1"/>
    </source>
</evidence>
<reference evidence="1" key="1">
    <citation type="submission" date="2021-09" db="EMBL/GenBank/DDBJ databases">
        <authorList>
            <consortium name="AG Swart"/>
            <person name="Singh M."/>
            <person name="Singh A."/>
            <person name="Seah K."/>
            <person name="Emmerich C."/>
        </authorList>
    </citation>
    <scope>NUCLEOTIDE SEQUENCE</scope>
    <source>
        <strain evidence="1">ATCC30299</strain>
    </source>
</reference>
<protein>
    <submittedName>
        <fullName evidence="1">Uncharacterized protein</fullName>
    </submittedName>
</protein>
<name>A0AAU9KD50_9CILI</name>
<evidence type="ECO:0000313" key="2">
    <source>
        <dbReference type="Proteomes" id="UP001162131"/>
    </source>
</evidence>
<keyword evidence="2" id="KW-1185">Reference proteome</keyword>
<accession>A0AAU9KD50</accession>
<sequence>MQSVAPLINALKELYYLVKRNVGRNLRSNPVKLAKKAKRIDLNNLNTLFDDEIPSFVRENQNLAYTDTQSQDLSVE</sequence>
<dbReference type="Proteomes" id="UP001162131">
    <property type="component" value="Unassembled WGS sequence"/>
</dbReference>
<proteinExistence type="predicted"/>
<comment type="caution">
    <text evidence="1">The sequence shown here is derived from an EMBL/GenBank/DDBJ whole genome shotgun (WGS) entry which is preliminary data.</text>
</comment>
<dbReference type="EMBL" id="CAJZBQ010000063">
    <property type="protein sequence ID" value="CAG9335953.1"/>
    <property type="molecule type" value="Genomic_DNA"/>
</dbReference>
<dbReference type="AlphaFoldDB" id="A0AAU9KD50"/>
<organism evidence="1 2">
    <name type="scientific">Blepharisma stoltei</name>
    <dbReference type="NCBI Taxonomy" id="1481888"/>
    <lineage>
        <taxon>Eukaryota</taxon>
        <taxon>Sar</taxon>
        <taxon>Alveolata</taxon>
        <taxon>Ciliophora</taxon>
        <taxon>Postciliodesmatophora</taxon>
        <taxon>Heterotrichea</taxon>
        <taxon>Heterotrichida</taxon>
        <taxon>Blepharismidae</taxon>
        <taxon>Blepharisma</taxon>
    </lineage>
</organism>
<gene>
    <name evidence="1" type="ORF">BSTOLATCC_MIC65264</name>
</gene>